<dbReference type="SUPFAM" id="SSF49599">
    <property type="entry name" value="TRAF domain-like"/>
    <property type="match status" value="2"/>
</dbReference>
<keyword evidence="5" id="KW-0175">Coiled coil</keyword>
<dbReference type="Proteomes" id="UP000265618">
    <property type="component" value="Unassembled WGS sequence"/>
</dbReference>
<dbReference type="Pfam" id="PF02176">
    <property type="entry name" value="zf-TRAF"/>
    <property type="match status" value="1"/>
</dbReference>
<dbReference type="InterPro" id="IPR013083">
    <property type="entry name" value="Znf_RING/FYVE/PHD"/>
</dbReference>
<dbReference type="GO" id="GO:0008270">
    <property type="term" value="F:zinc ion binding"/>
    <property type="evidence" value="ECO:0007669"/>
    <property type="project" value="UniProtKB-KW"/>
</dbReference>
<keyword evidence="8" id="KW-1185">Reference proteome</keyword>
<dbReference type="AlphaFoldDB" id="A0A9K3GJG9"/>
<keyword evidence="2 4" id="KW-0863">Zinc-finger</keyword>
<dbReference type="EMBL" id="BDIP01001513">
    <property type="protein sequence ID" value="GIQ84555.1"/>
    <property type="molecule type" value="Genomic_DNA"/>
</dbReference>
<feature type="domain" description="TRAF-type" evidence="6">
    <location>
        <begin position="74"/>
        <end position="119"/>
    </location>
</feature>
<evidence type="ECO:0000313" key="7">
    <source>
        <dbReference type="EMBL" id="GIQ84555.1"/>
    </source>
</evidence>
<sequence>MSQGAACPKVYIYMCPVCGVDAVSTTPAHLVASVLDTLEISCPFNHYRAVTAKGDTTHKFRCKWRGKLGSLSDHLIGCPAYPVKCPKCHVEVGRHQLGQHLKSMCPEREVACPHCQTLCLVKNAQKHLTQCQEYSVPCPNDCGEKIRRKHLDAHQDTCPKRKVSCPLPFCNTEVVKSDLSQHLSLDMMHYHLAQLGGYFASKADMYNIIEAAREENSLLRRDVQALTERDEAREREITSLREMVAALTQSVAELKGQR</sequence>
<evidence type="ECO:0000256" key="5">
    <source>
        <dbReference type="SAM" id="Coils"/>
    </source>
</evidence>
<proteinExistence type="predicted"/>
<name>A0A9K3GJG9_9EUKA</name>
<evidence type="ECO:0000256" key="4">
    <source>
        <dbReference type="PROSITE-ProRule" id="PRU00207"/>
    </source>
</evidence>
<gene>
    <name evidence="7" type="ORF">KIPB_006072</name>
</gene>
<evidence type="ECO:0000256" key="2">
    <source>
        <dbReference type="ARBA" id="ARBA00022771"/>
    </source>
</evidence>
<feature type="zinc finger region" description="TRAF-type" evidence="4">
    <location>
        <begin position="127"/>
        <end position="179"/>
    </location>
</feature>
<dbReference type="PROSITE" id="PS50145">
    <property type="entry name" value="ZF_TRAF"/>
    <property type="match status" value="2"/>
</dbReference>
<dbReference type="OrthoDB" id="10051587at2759"/>
<accession>A0A9K3GJG9</accession>
<dbReference type="PANTHER" id="PTHR10131:SF94">
    <property type="entry name" value="TNF RECEPTOR-ASSOCIATED FACTOR 4"/>
    <property type="match status" value="1"/>
</dbReference>
<keyword evidence="3 4" id="KW-0862">Zinc</keyword>
<dbReference type="InterPro" id="IPR001293">
    <property type="entry name" value="Znf_TRAF"/>
</dbReference>
<keyword evidence="1 4" id="KW-0479">Metal-binding</keyword>
<evidence type="ECO:0000256" key="1">
    <source>
        <dbReference type="ARBA" id="ARBA00022723"/>
    </source>
</evidence>
<comment type="caution">
    <text evidence="7">The sequence shown here is derived from an EMBL/GenBank/DDBJ whole genome shotgun (WGS) entry which is preliminary data.</text>
</comment>
<evidence type="ECO:0000256" key="3">
    <source>
        <dbReference type="ARBA" id="ARBA00022833"/>
    </source>
</evidence>
<dbReference type="Gene3D" id="3.30.40.10">
    <property type="entry name" value="Zinc/RING finger domain, C3HC4 (zinc finger)"/>
    <property type="match status" value="2"/>
</dbReference>
<evidence type="ECO:0000259" key="6">
    <source>
        <dbReference type="PROSITE" id="PS50145"/>
    </source>
</evidence>
<dbReference type="PANTHER" id="PTHR10131">
    <property type="entry name" value="TNF RECEPTOR ASSOCIATED FACTOR"/>
    <property type="match status" value="1"/>
</dbReference>
<protein>
    <recommendedName>
        <fullName evidence="6">TRAF-type domain-containing protein</fullName>
    </recommendedName>
</protein>
<feature type="coiled-coil region" evidence="5">
    <location>
        <begin position="209"/>
        <end position="257"/>
    </location>
</feature>
<reference evidence="7 8" key="1">
    <citation type="journal article" date="2018" name="PLoS ONE">
        <title>The draft genome of Kipferlia bialata reveals reductive genome evolution in fornicate parasites.</title>
        <authorList>
            <person name="Tanifuji G."/>
            <person name="Takabayashi S."/>
            <person name="Kume K."/>
            <person name="Takagi M."/>
            <person name="Nakayama T."/>
            <person name="Kamikawa R."/>
            <person name="Inagaki Y."/>
            <person name="Hashimoto T."/>
        </authorList>
    </citation>
    <scope>NUCLEOTIDE SEQUENCE [LARGE SCALE GENOMIC DNA]</scope>
    <source>
        <strain evidence="7">NY0173</strain>
    </source>
</reference>
<feature type="domain" description="TRAF-type" evidence="6">
    <location>
        <begin position="127"/>
        <end position="179"/>
    </location>
</feature>
<evidence type="ECO:0000313" key="8">
    <source>
        <dbReference type="Proteomes" id="UP000265618"/>
    </source>
</evidence>
<organism evidence="7 8">
    <name type="scientific">Kipferlia bialata</name>
    <dbReference type="NCBI Taxonomy" id="797122"/>
    <lineage>
        <taxon>Eukaryota</taxon>
        <taxon>Metamonada</taxon>
        <taxon>Carpediemonas-like organisms</taxon>
        <taxon>Kipferlia</taxon>
    </lineage>
</organism>
<feature type="zinc finger region" description="TRAF-type" evidence="4">
    <location>
        <begin position="74"/>
        <end position="119"/>
    </location>
</feature>